<protein>
    <submittedName>
        <fullName evidence="1">Uncharacterized protein</fullName>
    </submittedName>
</protein>
<dbReference type="AlphaFoldDB" id="A0A5B7EYN5"/>
<keyword evidence="2" id="KW-1185">Reference proteome</keyword>
<accession>A0A5B7EYN5</accession>
<organism evidence="1 2">
    <name type="scientific">Portunus trituberculatus</name>
    <name type="common">Swimming crab</name>
    <name type="synonym">Neptunus trituberculatus</name>
    <dbReference type="NCBI Taxonomy" id="210409"/>
    <lineage>
        <taxon>Eukaryota</taxon>
        <taxon>Metazoa</taxon>
        <taxon>Ecdysozoa</taxon>
        <taxon>Arthropoda</taxon>
        <taxon>Crustacea</taxon>
        <taxon>Multicrustacea</taxon>
        <taxon>Malacostraca</taxon>
        <taxon>Eumalacostraca</taxon>
        <taxon>Eucarida</taxon>
        <taxon>Decapoda</taxon>
        <taxon>Pleocyemata</taxon>
        <taxon>Brachyura</taxon>
        <taxon>Eubrachyura</taxon>
        <taxon>Portunoidea</taxon>
        <taxon>Portunidae</taxon>
        <taxon>Portuninae</taxon>
        <taxon>Portunus</taxon>
    </lineage>
</organism>
<evidence type="ECO:0000313" key="2">
    <source>
        <dbReference type="Proteomes" id="UP000324222"/>
    </source>
</evidence>
<dbReference type="Proteomes" id="UP000324222">
    <property type="component" value="Unassembled WGS sequence"/>
</dbReference>
<reference evidence="1 2" key="1">
    <citation type="submission" date="2019-05" db="EMBL/GenBank/DDBJ databases">
        <title>Another draft genome of Portunus trituberculatus and its Hox gene families provides insights of decapod evolution.</title>
        <authorList>
            <person name="Jeong J.-H."/>
            <person name="Song I."/>
            <person name="Kim S."/>
            <person name="Choi T."/>
            <person name="Kim D."/>
            <person name="Ryu S."/>
            <person name="Kim W."/>
        </authorList>
    </citation>
    <scope>NUCLEOTIDE SEQUENCE [LARGE SCALE GENOMIC DNA]</scope>
    <source>
        <tissue evidence="1">Muscle</tissue>
    </source>
</reference>
<dbReference type="EMBL" id="VSRR010004020">
    <property type="protein sequence ID" value="MPC38246.1"/>
    <property type="molecule type" value="Genomic_DNA"/>
</dbReference>
<sequence length="82" mass="8996">MNIKKLRKDSFLLQVLHWTPKAGRHHTPQLMAATLRTTTSTPHLASPECQPRQLLVTEEGSSCDHQASGVAVTEARGCLGSY</sequence>
<gene>
    <name evidence="1" type="ORF">E2C01_031752</name>
</gene>
<comment type="caution">
    <text evidence="1">The sequence shown here is derived from an EMBL/GenBank/DDBJ whole genome shotgun (WGS) entry which is preliminary data.</text>
</comment>
<evidence type="ECO:0000313" key="1">
    <source>
        <dbReference type="EMBL" id="MPC38246.1"/>
    </source>
</evidence>
<name>A0A5B7EYN5_PORTR</name>
<proteinExistence type="predicted"/>